<sequence length="80" mass="9029">MRLTDGNCSIYIEVRVKRCNGRAANRQGHTVYNKPDPPRAGDNGKNSYFKDRQGHTKAPCHASKANTRFVNVNGLRKKRS</sequence>
<evidence type="ECO:0000256" key="1">
    <source>
        <dbReference type="SAM" id="MobiDB-lite"/>
    </source>
</evidence>
<organism evidence="2 3">
    <name type="scientific">Elysia crispata</name>
    <name type="common">lettuce slug</name>
    <dbReference type="NCBI Taxonomy" id="231223"/>
    <lineage>
        <taxon>Eukaryota</taxon>
        <taxon>Metazoa</taxon>
        <taxon>Spiralia</taxon>
        <taxon>Lophotrochozoa</taxon>
        <taxon>Mollusca</taxon>
        <taxon>Gastropoda</taxon>
        <taxon>Heterobranchia</taxon>
        <taxon>Euthyneura</taxon>
        <taxon>Panpulmonata</taxon>
        <taxon>Sacoglossa</taxon>
        <taxon>Placobranchoidea</taxon>
        <taxon>Plakobranchidae</taxon>
        <taxon>Elysia</taxon>
    </lineage>
</organism>
<dbReference type="EMBL" id="JAWDGP010004251">
    <property type="protein sequence ID" value="KAK3766158.1"/>
    <property type="molecule type" value="Genomic_DNA"/>
</dbReference>
<feature type="region of interest" description="Disordered" evidence="1">
    <location>
        <begin position="27"/>
        <end position="59"/>
    </location>
</feature>
<evidence type="ECO:0000313" key="2">
    <source>
        <dbReference type="EMBL" id="KAK3766158.1"/>
    </source>
</evidence>
<protein>
    <submittedName>
        <fullName evidence="2">Uncharacterized protein</fullName>
    </submittedName>
</protein>
<keyword evidence="3" id="KW-1185">Reference proteome</keyword>
<dbReference type="AlphaFoldDB" id="A0AAE0ZBA7"/>
<accession>A0AAE0ZBA7</accession>
<comment type="caution">
    <text evidence="2">The sequence shown here is derived from an EMBL/GenBank/DDBJ whole genome shotgun (WGS) entry which is preliminary data.</text>
</comment>
<name>A0AAE0ZBA7_9GAST</name>
<gene>
    <name evidence="2" type="ORF">RRG08_004707</name>
</gene>
<proteinExistence type="predicted"/>
<evidence type="ECO:0000313" key="3">
    <source>
        <dbReference type="Proteomes" id="UP001283361"/>
    </source>
</evidence>
<dbReference type="Proteomes" id="UP001283361">
    <property type="component" value="Unassembled WGS sequence"/>
</dbReference>
<reference evidence="2" key="1">
    <citation type="journal article" date="2023" name="G3 (Bethesda)">
        <title>A reference genome for the long-term kleptoplast-retaining sea slug Elysia crispata morphotype clarki.</title>
        <authorList>
            <person name="Eastman K.E."/>
            <person name="Pendleton A.L."/>
            <person name="Shaikh M.A."/>
            <person name="Suttiyut T."/>
            <person name="Ogas R."/>
            <person name="Tomko P."/>
            <person name="Gavelis G."/>
            <person name="Widhalm J.R."/>
            <person name="Wisecaver J.H."/>
        </authorList>
    </citation>
    <scope>NUCLEOTIDE SEQUENCE</scope>
    <source>
        <strain evidence="2">ECLA1</strain>
    </source>
</reference>